<evidence type="ECO:0000313" key="2">
    <source>
        <dbReference type="Proteomes" id="UP000585614"/>
    </source>
</evidence>
<reference evidence="1 2" key="1">
    <citation type="journal article" date="2020" name="Nature">
        <title>Six reference-quality genomes reveal evolution of bat adaptations.</title>
        <authorList>
            <person name="Jebb D."/>
            <person name="Huang Z."/>
            <person name="Pippel M."/>
            <person name="Hughes G.M."/>
            <person name="Lavrichenko K."/>
            <person name="Devanna P."/>
            <person name="Winkler S."/>
            <person name="Jermiin L.S."/>
            <person name="Skirmuntt E.C."/>
            <person name="Katzourakis A."/>
            <person name="Burkitt-Gray L."/>
            <person name="Ray D.A."/>
            <person name="Sullivan K.A.M."/>
            <person name="Roscito J.G."/>
            <person name="Kirilenko B.M."/>
            <person name="Davalos L.M."/>
            <person name="Corthals A.P."/>
            <person name="Power M.L."/>
            <person name="Jones G."/>
            <person name="Ransome R.D."/>
            <person name="Dechmann D.K.N."/>
            <person name="Locatelli A.G."/>
            <person name="Puechmaille S.J."/>
            <person name="Fedrigo O."/>
            <person name="Jarvis E.D."/>
            <person name="Hiller M."/>
            <person name="Vernes S.C."/>
            <person name="Myers E.W."/>
            <person name="Teeling E.C."/>
        </authorList>
    </citation>
    <scope>NUCLEOTIDE SEQUENCE [LARGE SCALE GENOMIC DNA]</scope>
    <source>
        <strain evidence="1">MRhiFer1</strain>
        <tissue evidence="1">Lung</tissue>
    </source>
</reference>
<comment type="caution">
    <text evidence="1">The sequence shown here is derived from an EMBL/GenBank/DDBJ whole genome shotgun (WGS) entry which is preliminary data.</text>
</comment>
<protein>
    <submittedName>
        <fullName evidence="1">Uncharacterized protein</fullName>
    </submittedName>
</protein>
<dbReference type="Proteomes" id="UP000585614">
    <property type="component" value="Unassembled WGS sequence"/>
</dbReference>
<name>A0A7J7S8L2_RHIFE</name>
<gene>
    <name evidence="1" type="ORF">mRhiFer1_009270</name>
</gene>
<dbReference type="AlphaFoldDB" id="A0A7J7S8L2"/>
<proteinExistence type="predicted"/>
<evidence type="ECO:0000313" key="1">
    <source>
        <dbReference type="EMBL" id="KAF6284517.1"/>
    </source>
</evidence>
<dbReference type="EMBL" id="JACAGC010000023">
    <property type="protein sequence ID" value="KAF6284517.1"/>
    <property type="molecule type" value="Genomic_DNA"/>
</dbReference>
<sequence>MAWIPASHPGFAGRSEWKGWGPLALAAKSGLGVPEPRRFASPAWDPKNQQWGRAKGTALRRRWHRAHLPPAAESEPAFPGKSLSWQLLTPPGGRGPLVLPSHGTVDIFHKVAGRARKVDGFTQGAVHTAALGGLGGDLQSPPKRLVTLLAPPCGSSLHRDCCVLCVGAGRAFLRSASQHPLCASPLR</sequence>
<organism evidence="1 2">
    <name type="scientific">Rhinolophus ferrumequinum</name>
    <name type="common">Greater horseshoe bat</name>
    <dbReference type="NCBI Taxonomy" id="59479"/>
    <lineage>
        <taxon>Eukaryota</taxon>
        <taxon>Metazoa</taxon>
        <taxon>Chordata</taxon>
        <taxon>Craniata</taxon>
        <taxon>Vertebrata</taxon>
        <taxon>Euteleostomi</taxon>
        <taxon>Mammalia</taxon>
        <taxon>Eutheria</taxon>
        <taxon>Laurasiatheria</taxon>
        <taxon>Chiroptera</taxon>
        <taxon>Yinpterochiroptera</taxon>
        <taxon>Rhinolophoidea</taxon>
        <taxon>Rhinolophidae</taxon>
        <taxon>Rhinolophinae</taxon>
        <taxon>Rhinolophus</taxon>
    </lineage>
</organism>
<accession>A0A7J7S8L2</accession>